<feature type="domain" description="ABC1 atypical kinase-like" evidence="6">
    <location>
        <begin position="239"/>
        <end position="481"/>
    </location>
</feature>
<dbReference type="GO" id="GO:0006744">
    <property type="term" value="P:ubiquinone biosynthetic process"/>
    <property type="evidence" value="ECO:0007669"/>
    <property type="project" value="TreeGrafter"/>
</dbReference>
<name>A0A8H2WK26_9AGAM</name>
<comment type="caution">
    <text evidence="7">The sequence shown here is derived from an EMBL/GenBank/DDBJ whole genome shotgun (WGS) entry which is preliminary data.</text>
</comment>
<dbReference type="GO" id="GO:0005524">
    <property type="term" value="F:ATP binding"/>
    <property type="evidence" value="ECO:0007669"/>
    <property type="project" value="UniProtKB-KW"/>
</dbReference>
<feature type="compositionally biased region" description="Polar residues" evidence="5">
    <location>
        <begin position="88"/>
        <end position="105"/>
    </location>
</feature>
<organism evidence="7 8">
    <name type="scientific">Rhizoctonia solani</name>
    <dbReference type="NCBI Taxonomy" id="456999"/>
    <lineage>
        <taxon>Eukaryota</taxon>
        <taxon>Fungi</taxon>
        <taxon>Dikarya</taxon>
        <taxon>Basidiomycota</taxon>
        <taxon>Agaricomycotina</taxon>
        <taxon>Agaricomycetes</taxon>
        <taxon>Cantharellales</taxon>
        <taxon>Ceratobasidiaceae</taxon>
        <taxon>Rhizoctonia</taxon>
    </lineage>
</organism>
<dbReference type="InterPro" id="IPR004147">
    <property type="entry name" value="ABC1_dom"/>
</dbReference>
<dbReference type="InterPro" id="IPR051409">
    <property type="entry name" value="Atypical_kinase_ADCK"/>
</dbReference>
<dbReference type="PANTHER" id="PTHR43851:SF3">
    <property type="entry name" value="COENZYME Q8"/>
    <property type="match status" value="1"/>
</dbReference>
<dbReference type="Gene3D" id="1.10.510.10">
    <property type="entry name" value="Transferase(Phosphotransferase) domain 1"/>
    <property type="match status" value="1"/>
</dbReference>
<keyword evidence="4" id="KW-0067">ATP-binding</keyword>
<evidence type="ECO:0000256" key="2">
    <source>
        <dbReference type="ARBA" id="ARBA00022679"/>
    </source>
</evidence>
<dbReference type="CDD" id="cd13970">
    <property type="entry name" value="ABC1_ADCK3"/>
    <property type="match status" value="1"/>
</dbReference>
<dbReference type="Proteomes" id="UP000663826">
    <property type="component" value="Unassembled WGS sequence"/>
</dbReference>
<dbReference type="EMBL" id="CAJMWQ010000788">
    <property type="protein sequence ID" value="CAE6381315.1"/>
    <property type="molecule type" value="Genomic_DNA"/>
</dbReference>
<comment type="similarity">
    <text evidence="1">Belongs to the protein kinase superfamily. ADCK protein kinase family.</text>
</comment>
<dbReference type="SUPFAM" id="SSF56112">
    <property type="entry name" value="Protein kinase-like (PK-like)"/>
    <property type="match status" value="1"/>
</dbReference>
<dbReference type="AlphaFoldDB" id="A0A8H2WK26"/>
<evidence type="ECO:0000256" key="5">
    <source>
        <dbReference type="SAM" id="MobiDB-lite"/>
    </source>
</evidence>
<accession>A0A8H2WK26</accession>
<evidence type="ECO:0000256" key="4">
    <source>
        <dbReference type="ARBA" id="ARBA00022840"/>
    </source>
</evidence>
<dbReference type="PANTHER" id="PTHR43851">
    <property type="match status" value="1"/>
</dbReference>
<feature type="compositionally biased region" description="Low complexity" evidence="5">
    <location>
        <begin position="106"/>
        <end position="123"/>
    </location>
</feature>
<gene>
    <name evidence="7" type="ORF">RDB_LOCUS21058</name>
</gene>
<dbReference type="GO" id="GO:0016740">
    <property type="term" value="F:transferase activity"/>
    <property type="evidence" value="ECO:0007669"/>
    <property type="project" value="UniProtKB-KW"/>
</dbReference>
<dbReference type="InterPro" id="IPR034646">
    <property type="entry name" value="ADCK3_dom"/>
</dbReference>
<protein>
    <recommendedName>
        <fullName evidence="6">ABC1 atypical kinase-like domain-containing protein</fullName>
    </recommendedName>
</protein>
<dbReference type="InterPro" id="IPR011009">
    <property type="entry name" value="Kinase-like_dom_sf"/>
</dbReference>
<evidence type="ECO:0000313" key="8">
    <source>
        <dbReference type="Proteomes" id="UP000663826"/>
    </source>
</evidence>
<evidence type="ECO:0000259" key="6">
    <source>
        <dbReference type="Pfam" id="PF03109"/>
    </source>
</evidence>
<feature type="region of interest" description="Disordered" evidence="5">
    <location>
        <begin position="88"/>
        <end position="123"/>
    </location>
</feature>
<evidence type="ECO:0000256" key="1">
    <source>
        <dbReference type="ARBA" id="ARBA00009670"/>
    </source>
</evidence>
<feature type="region of interest" description="Disordered" evidence="5">
    <location>
        <begin position="36"/>
        <end position="73"/>
    </location>
</feature>
<reference evidence="7" key="1">
    <citation type="submission" date="2021-01" db="EMBL/GenBank/DDBJ databases">
        <authorList>
            <person name="Kaushik A."/>
        </authorList>
    </citation>
    <scope>NUCLEOTIDE SEQUENCE</scope>
    <source>
        <strain evidence="7">AG1-1B</strain>
    </source>
</reference>
<dbReference type="Pfam" id="PF03109">
    <property type="entry name" value="ABC1"/>
    <property type="match status" value="1"/>
</dbReference>
<evidence type="ECO:0000313" key="7">
    <source>
        <dbReference type="EMBL" id="CAE6381315.1"/>
    </source>
</evidence>
<keyword evidence="2" id="KW-0808">Transferase</keyword>
<keyword evidence="3" id="KW-0547">Nucleotide-binding</keyword>
<sequence>MPPPGRLYDALTVVYTAAQVIQRAAVIGVEKKLPSAAYGATSRPRNDPKTAQVRSNPVTKDIEPIKDTSATKPSYTIKPNTWTYVQPNGINPPAMQNSTLDSVSQSAVPSAPELPLSSEPLSSVESDQAKVDSFDYYENSEPAVRLTPSRIPSSRLGRLFHYGSLAASLTAGTASEYVRRAARGSSADAGSPMMSEANVSRLVDKLSRMRGAALKLGQFLSIQDAHVLPEQIERVLRQVQNNAHYMPNSQLEKVLIAELGPNWSEKFSHFDPIPIASASIGQVHKATIPPNDAPIALKVQFPNIAESIHSDLANVSSFLTASALLPRGLYLDRTLAVMKGELADECDYEREASCIERFGEFLGGDGERFRVPKVIRELTTKRVLAMEWMEGVSVAKGARWPKHIKNQIATDILTLCLRELFEFRLMQTDPNWSNFLYNPRTDQVELIDFGASREYSKEFMDDWFELLSAAVREDREACVEYSLKLGYLTGGEVQEMIDAHVRSVTLLGVPFRSSTPQPFSFQSQTITDEIRALIPVMLRLRLTPPPTETYSLNR</sequence>
<proteinExistence type="inferred from homology"/>
<evidence type="ECO:0000256" key="3">
    <source>
        <dbReference type="ARBA" id="ARBA00022741"/>
    </source>
</evidence>